<reference evidence="1 2" key="1">
    <citation type="submission" date="2024-01" db="EMBL/GenBank/DDBJ databases">
        <title>Genome assemblies of Stephania.</title>
        <authorList>
            <person name="Yang L."/>
        </authorList>
    </citation>
    <scope>NUCLEOTIDE SEQUENCE [LARGE SCALE GENOMIC DNA]</scope>
    <source>
        <strain evidence="1">QJT</strain>
        <tissue evidence="1">Leaf</tissue>
    </source>
</reference>
<gene>
    <name evidence="1" type="ORF">Sjap_023819</name>
</gene>
<sequence length="57" mass="6429">MVWLKAQHSYNDNGTGFIIWTFYGDGIKNISGSPCSMQAFEFGRAHVVRPKGKHKSQ</sequence>
<evidence type="ECO:0000313" key="2">
    <source>
        <dbReference type="Proteomes" id="UP001417504"/>
    </source>
</evidence>
<evidence type="ECO:0000313" key="1">
    <source>
        <dbReference type="EMBL" id="KAK9090642.1"/>
    </source>
</evidence>
<proteinExistence type="predicted"/>
<dbReference type="EMBL" id="JBBNAE010000010">
    <property type="protein sequence ID" value="KAK9090642.1"/>
    <property type="molecule type" value="Genomic_DNA"/>
</dbReference>
<dbReference type="Proteomes" id="UP001417504">
    <property type="component" value="Unassembled WGS sequence"/>
</dbReference>
<protein>
    <submittedName>
        <fullName evidence="1">Uncharacterized protein</fullName>
    </submittedName>
</protein>
<name>A0AAP0HN37_9MAGN</name>
<keyword evidence="2" id="KW-1185">Reference proteome</keyword>
<accession>A0AAP0HN37</accession>
<organism evidence="1 2">
    <name type="scientific">Stephania japonica</name>
    <dbReference type="NCBI Taxonomy" id="461633"/>
    <lineage>
        <taxon>Eukaryota</taxon>
        <taxon>Viridiplantae</taxon>
        <taxon>Streptophyta</taxon>
        <taxon>Embryophyta</taxon>
        <taxon>Tracheophyta</taxon>
        <taxon>Spermatophyta</taxon>
        <taxon>Magnoliopsida</taxon>
        <taxon>Ranunculales</taxon>
        <taxon>Menispermaceae</taxon>
        <taxon>Menispermoideae</taxon>
        <taxon>Cissampelideae</taxon>
        <taxon>Stephania</taxon>
    </lineage>
</organism>
<dbReference type="AlphaFoldDB" id="A0AAP0HN37"/>
<comment type="caution">
    <text evidence="1">The sequence shown here is derived from an EMBL/GenBank/DDBJ whole genome shotgun (WGS) entry which is preliminary data.</text>
</comment>